<gene>
    <name evidence="1" type="ORF">SSE37_24913</name>
</gene>
<reference evidence="1 2" key="1">
    <citation type="submission" date="2006-06" db="EMBL/GenBank/DDBJ databases">
        <authorList>
            <person name="Moran M.A."/>
            <person name="Ferriera S."/>
            <person name="Johnson J."/>
            <person name="Kravitz S."/>
            <person name="Beeson K."/>
            <person name="Sutton G."/>
            <person name="Rogers Y.-H."/>
            <person name="Friedman R."/>
            <person name="Frazier M."/>
            <person name="Venter J.C."/>
        </authorList>
    </citation>
    <scope>NUCLEOTIDE SEQUENCE [LARGE SCALE GENOMIC DNA]</scope>
    <source>
        <strain evidence="1 2">E-37</strain>
    </source>
</reference>
<organism evidence="1 2">
    <name type="scientific">Sagittula stellata (strain ATCC 700073 / DSM 11524 / E-37)</name>
    <dbReference type="NCBI Taxonomy" id="388399"/>
    <lineage>
        <taxon>Bacteria</taxon>
        <taxon>Pseudomonadati</taxon>
        <taxon>Pseudomonadota</taxon>
        <taxon>Alphaproteobacteria</taxon>
        <taxon>Rhodobacterales</taxon>
        <taxon>Roseobacteraceae</taxon>
        <taxon>Sagittula</taxon>
    </lineage>
</organism>
<protein>
    <submittedName>
        <fullName evidence="1">von Willebrand factor, type A</fullName>
    </submittedName>
</protein>
<evidence type="ECO:0000313" key="1">
    <source>
        <dbReference type="EMBL" id="EBA05544.1"/>
    </source>
</evidence>
<sequence>MVGLPDGDFAMGWSSFLEDGSGYGIFEQRYNADGSSFGIETRVNNITAGKQYSYPFGSGGQMALLDNGELVNVWSTELGAGEIVSTLTSLPEALTSEDQPLPVNLAAELTDTEGSETLTITLSGFPAGATFSLGAASGSDWVIAHPEGLDLSTLQMTPPADWNGSYTLTASATAAEASNGDTASTTTSATYRILPVEDGPRAEDQVIEVPIIDGLSPYAPVAGALVAVDLNTAPSDGNPAGAISIDLTSYDAPSVNLVFAMDASGRLGSTAWLQQIDAVSNALEDIATRFDGTGIDIDVEVFSYSGATAHNNLRIQFVDGNPSTSAQIMSAPRLIAPSVDLDLTTLAAL</sequence>
<accession>A3KBA3</accession>
<name>A3KBA3_SAGS3</name>
<dbReference type="AlphaFoldDB" id="A3KBA3"/>
<dbReference type="eggNOG" id="COG2931">
    <property type="taxonomic scope" value="Bacteria"/>
</dbReference>
<proteinExistence type="predicted"/>
<keyword evidence="2" id="KW-1185">Reference proteome</keyword>
<evidence type="ECO:0000313" key="2">
    <source>
        <dbReference type="Proteomes" id="UP000005713"/>
    </source>
</evidence>
<comment type="caution">
    <text evidence="1">The sequence shown here is derived from an EMBL/GenBank/DDBJ whole genome shotgun (WGS) entry which is preliminary data.</text>
</comment>
<dbReference type="Proteomes" id="UP000005713">
    <property type="component" value="Unassembled WGS sequence"/>
</dbReference>
<dbReference type="EMBL" id="AAYA01000033">
    <property type="protein sequence ID" value="EBA05544.1"/>
    <property type="molecule type" value="Genomic_DNA"/>
</dbReference>